<dbReference type="Proteomes" id="UP000438429">
    <property type="component" value="Unassembled WGS sequence"/>
</dbReference>
<feature type="compositionally biased region" description="Basic and acidic residues" evidence="1">
    <location>
        <begin position="73"/>
        <end position="85"/>
    </location>
</feature>
<comment type="caution">
    <text evidence="2">The sequence shown here is derived from an EMBL/GenBank/DDBJ whole genome shotgun (WGS) entry which is preliminary data.</text>
</comment>
<feature type="region of interest" description="Disordered" evidence="1">
    <location>
        <begin position="50"/>
        <end position="85"/>
    </location>
</feature>
<proteinExistence type="predicted"/>
<sequence length="109" mass="12606">MDKSRTEANQIYNINRQQLQVTREAVRRAGRCLGARGQVCRLISEMFEEASGDVDTRRRRRRRRRGPTRRGARGRDASSQRRDEMSLHPAVCEVCHGFKADCENLMEGD</sequence>
<evidence type="ECO:0000313" key="3">
    <source>
        <dbReference type="Proteomes" id="UP000438429"/>
    </source>
</evidence>
<gene>
    <name evidence="2" type="ORF">F2P81_008339</name>
</gene>
<evidence type="ECO:0000256" key="1">
    <source>
        <dbReference type="SAM" id="MobiDB-lite"/>
    </source>
</evidence>
<dbReference type="EMBL" id="VEVO01000007">
    <property type="protein sequence ID" value="KAF0040104.1"/>
    <property type="molecule type" value="Genomic_DNA"/>
</dbReference>
<organism evidence="2 3">
    <name type="scientific">Scophthalmus maximus</name>
    <name type="common">Turbot</name>
    <name type="synonym">Psetta maxima</name>
    <dbReference type="NCBI Taxonomy" id="52904"/>
    <lineage>
        <taxon>Eukaryota</taxon>
        <taxon>Metazoa</taxon>
        <taxon>Chordata</taxon>
        <taxon>Craniata</taxon>
        <taxon>Vertebrata</taxon>
        <taxon>Euteleostomi</taxon>
        <taxon>Actinopterygii</taxon>
        <taxon>Neopterygii</taxon>
        <taxon>Teleostei</taxon>
        <taxon>Neoteleostei</taxon>
        <taxon>Acanthomorphata</taxon>
        <taxon>Carangaria</taxon>
        <taxon>Pleuronectiformes</taxon>
        <taxon>Pleuronectoidei</taxon>
        <taxon>Scophthalmidae</taxon>
        <taxon>Scophthalmus</taxon>
    </lineage>
</organism>
<evidence type="ECO:0000313" key="2">
    <source>
        <dbReference type="EMBL" id="KAF0040104.1"/>
    </source>
</evidence>
<accession>A0A6A4TAA9</accession>
<protein>
    <submittedName>
        <fullName evidence="2">Uncharacterized protein</fullName>
    </submittedName>
</protein>
<dbReference type="AlphaFoldDB" id="A0A6A4TAA9"/>
<name>A0A6A4TAA9_SCOMX</name>
<feature type="compositionally biased region" description="Basic residues" evidence="1">
    <location>
        <begin position="57"/>
        <end position="72"/>
    </location>
</feature>
<reference evidence="2 3" key="1">
    <citation type="submission" date="2019-06" db="EMBL/GenBank/DDBJ databases">
        <title>Draft genomes of female and male turbot (Scophthalmus maximus).</title>
        <authorList>
            <person name="Xu H."/>
            <person name="Xu X.-W."/>
            <person name="Shao C."/>
            <person name="Chen S."/>
        </authorList>
    </citation>
    <scope>NUCLEOTIDE SEQUENCE [LARGE SCALE GENOMIC DNA]</scope>
    <source>
        <strain evidence="2">Ysfricsl-2016a</strain>
        <tissue evidence="2">Blood</tissue>
    </source>
</reference>